<feature type="region of interest" description="Disordered" evidence="1">
    <location>
        <begin position="251"/>
        <end position="273"/>
    </location>
</feature>
<proteinExistence type="predicted"/>
<dbReference type="InterPro" id="IPR045920">
    <property type="entry name" value="DUF6339"/>
</dbReference>
<name>A0A562E4K2_RHORH</name>
<dbReference type="Gene3D" id="1.10.10.10">
    <property type="entry name" value="Winged helix-like DNA-binding domain superfamily/Winged helix DNA-binding domain"/>
    <property type="match status" value="1"/>
</dbReference>
<evidence type="ECO:0000313" key="2">
    <source>
        <dbReference type="EMBL" id="TWH16653.1"/>
    </source>
</evidence>
<dbReference type="Proteomes" id="UP000317573">
    <property type="component" value="Unassembled WGS sequence"/>
</dbReference>
<dbReference type="InterPro" id="IPR036390">
    <property type="entry name" value="WH_DNA-bd_sf"/>
</dbReference>
<reference evidence="2 3" key="1">
    <citation type="submission" date="2019-07" db="EMBL/GenBank/DDBJ databases">
        <title>Genome sequencing of lignin-degrading bacterial isolates.</title>
        <authorList>
            <person name="Gladden J."/>
        </authorList>
    </citation>
    <scope>NUCLEOTIDE SEQUENCE [LARGE SCALE GENOMIC DNA]</scope>
    <source>
        <strain evidence="2 3">J45</strain>
    </source>
</reference>
<accession>A0A562E4K2</accession>
<dbReference type="SUPFAM" id="SSF46785">
    <property type="entry name" value="Winged helix' DNA-binding domain"/>
    <property type="match status" value="1"/>
</dbReference>
<sequence length="337" mass="37298">MSRLFPRLLPHVAATRHEELNGRDIGYLAEQAQTADDSAVFVATGGARVTSMELAGFRADIRALAEDCGFPGAATQEARNAFDLQAARYMHQEFGMVPAEAASGDVWAFLALVLLPDVAYWRYPDPPKDRVLGTDMTRHVFGRLWWRAHLVYLAGHPDPYAGLEMIGGEAFGQIYERRAALGASPTVVRGILLVWNELDKSKRSRAVLRDYLKRLLRLRAFVSFEAHSEAGLSKTLRSVLNETLIALHGQDETKAQESVEADRNASPEPQGRDRARILGLLEAGPVSLADLAYRCEADRSDIDATLQGLVQEGVVQRLPNRGPHVYGLFDRQQPDRG</sequence>
<dbReference type="Pfam" id="PF19866">
    <property type="entry name" value="DUF6339"/>
    <property type="match status" value="1"/>
</dbReference>
<organism evidence="2 3">
    <name type="scientific">Rhodococcus rhodochrous J45</name>
    <dbReference type="NCBI Taxonomy" id="935266"/>
    <lineage>
        <taxon>Bacteria</taxon>
        <taxon>Bacillati</taxon>
        <taxon>Actinomycetota</taxon>
        <taxon>Actinomycetes</taxon>
        <taxon>Mycobacteriales</taxon>
        <taxon>Nocardiaceae</taxon>
        <taxon>Rhodococcus</taxon>
    </lineage>
</organism>
<comment type="caution">
    <text evidence="2">The sequence shown here is derived from an EMBL/GenBank/DDBJ whole genome shotgun (WGS) entry which is preliminary data.</text>
</comment>
<dbReference type="AlphaFoldDB" id="A0A562E4K2"/>
<dbReference type="InterPro" id="IPR036388">
    <property type="entry name" value="WH-like_DNA-bd_sf"/>
</dbReference>
<dbReference type="EMBL" id="VLJT01000020">
    <property type="protein sequence ID" value="TWH16653.1"/>
    <property type="molecule type" value="Genomic_DNA"/>
</dbReference>
<evidence type="ECO:0000313" key="3">
    <source>
        <dbReference type="Proteomes" id="UP000317573"/>
    </source>
</evidence>
<gene>
    <name evidence="2" type="ORF">L618_002200000630</name>
</gene>
<dbReference type="RefSeq" id="WP_145691960.1">
    <property type="nucleotide sequence ID" value="NZ_VLJT01000020.1"/>
</dbReference>
<evidence type="ECO:0000256" key="1">
    <source>
        <dbReference type="SAM" id="MobiDB-lite"/>
    </source>
</evidence>
<protein>
    <submittedName>
        <fullName evidence="2">Uncharacterized protein</fullName>
    </submittedName>
</protein>